<name>A0A2S2NGX6_SCHGA</name>
<organism evidence="1">
    <name type="scientific">Schizaphis graminum</name>
    <name type="common">Green bug aphid</name>
    <dbReference type="NCBI Taxonomy" id="13262"/>
    <lineage>
        <taxon>Eukaryota</taxon>
        <taxon>Metazoa</taxon>
        <taxon>Ecdysozoa</taxon>
        <taxon>Arthropoda</taxon>
        <taxon>Hexapoda</taxon>
        <taxon>Insecta</taxon>
        <taxon>Pterygota</taxon>
        <taxon>Neoptera</taxon>
        <taxon>Paraneoptera</taxon>
        <taxon>Hemiptera</taxon>
        <taxon>Sternorrhyncha</taxon>
        <taxon>Aphidomorpha</taxon>
        <taxon>Aphidoidea</taxon>
        <taxon>Aphididae</taxon>
        <taxon>Aphidini</taxon>
        <taxon>Schizaphis</taxon>
    </lineage>
</organism>
<evidence type="ECO:0000313" key="1">
    <source>
        <dbReference type="EMBL" id="MBY16368.1"/>
    </source>
</evidence>
<protein>
    <submittedName>
        <fullName evidence="1">Uncharacterized protein</fullName>
    </submittedName>
</protein>
<gene>
    <name evidence="1" type="ORF">g.16004</name>
</gene>
<dbReference type="EMBL" id="GGMR01003749">
    <property type="protein sequence ID" value="MBY16368.1"/>
    <property type="molecule type" value="Transcribed_RNA"/>
</dbReference>
<sequence length="132" mass="14554">MVVCGIRVLAVVVGCVDLLDNGVETVFVISCVLDHAGGAIRFHETVRSFDVTVTVTNLVLALDVVCVKVFHTVLEMIRLRCMVVVVGVVTFVLDGRISKGQVSEQSDNDYKLSDHFEFAVDTLHFCKRDVLK</sequence>
<reference evidence="1" key="1">
    <citation type="submission" date="2018-04" db="EMBL/GenBank/DDBJ databases">
        <title>Transcriptome of Schizaphis graminum biotype I.</title>
        <authorList>
            <person name="Scully E.D."/>
            <person name="Geib S.M."/>
            <person name="Palmer N.A."/>
            <person name="Koch K."/>
            <person name="Bradshaw J."/>
            <person name="Heng-Moss T."/>
            <person name="Sarath G."/>
        </authorList>
    </citation>
    <scope>NUCLEOTIDE SEQUENCE</scope>
</reference>
<accession>A0A2S2NGX6</accession>
<proteinExistence type="predicted"/>
<dbReference type="AlphaFoldDB" id="A0A2S2NGX6"/>